<feature type="compositionally biased region" description="Basic and acidic residues" evidence="1">
    <location>
        <begin position="1"/>
        <end position="12"/>
    </location>
</feature>
<organism evidence="2">
    <name type="scientific">Streptomyces sp. NBC_00003</name>
    <dbReference type="NCBI Taxonomy" id="2903608"/>
    <lineage>
        <taxon>Bacteria</taxon>
        <taxon>Bacillati</taxon>
        <taxon>Actinomycetota</taxon>
        <taxon>Actinomycetes</taxon>
        <taxon>Kitasatosporales</taxon>
        <taxon>Streptomycetaceae</taxon>
        <taxon>Streptomyces</taxon>
    </lineage>
</organism>
<evidence type="ECO:0000313" key="2">
    <source>
        <dbReference type="EMBL" id="WTW62018.1"/>
    </source>
</evidence>
<dbReference type="AlphaFoldDB" id="A0AAU2V3W1"/>
<sequence length="57" mass="5956">MSRRRCGAEHAARHAPPPLTARHPAAGIPQSTADVAVVPALVALADLALTLWQLATH</sequence>
<reference evidence="2" key="1">
    <citation type="submission" date="2022-10" db="EMBL/GenBank/DDBJ databases">
        <title>The complete genomes of actinobacterial strains from the NBC collection.</title>
        <authorList>
            <person name="Joergensen T.S."/>
            <person name="Alvarez Arevalo M."/>
            <person name="Sterndorff E.B."/>
            <person name="Faurdal D."/>
            <person name="Vuksanovic O."/>
            <person name="Mourched A.-S."/>
            <person name="Charusanti P."/>
            <person name="Shaw S."/>
            <person name="Blin K."/>
            <person name="Weber T."/>
        </authorList>
    </citation>
    <scope>NUCLEOTIDE SEQUENCE</scope>
    <source>
        <strain evidence="2">NBC_00003</strain>
    </source>
</reference>
<accession>A0AAU2V3W1</accession>
<feature type="region of interest" description="Disordered" evidence="1">
    <location>
        <begin position="1"/>
        <end position="26"/>
    </location>
</feature>
<protein>
    <submittedName>
        <fullName evidence="2">Uncharacterized protein</fullName>
    </submittedName>
</protein>
<name>A0AAU2V3W1_9ACTN</name>
<dbReference type="EMBL" id="CP108318">
    <property type="protein sequence ID" value="WTW62018.1"/>
    <property type="molecule type" value="Genomic_DNA"/>
</dbReference>
<proteinExistence type="predicted"/>
<evidence type="ECO:0000256" key="1">
    <source>
        <dbReference type="SAM" id="MobiDB-lite"/>
    </source>
</evidence>
<gene>
    <name evidence="2" type="ORF">OG549_15895</name>
</gene>